<comment type="caution">
    <text evidence="1">The sequence shown here is derived from an EMBL/GenBank/DDBJ whole genome shotgun (WGS) entry which is preliminary data.</text>
</comment>
<protein>
    <submittedName>
        <fullName evidence="1">Uncharacterized protein</fullName>
    </submittedName>
</protein>
<dbReference type="Proteomes" id="UP000299102">
    <property type="component" value="Unassembled WGS sequence"/>
</dbReference>
<dbReference type="EMBL" id="BGZK01000345">
    <property type="protein sequence ID" value="GBP38224.1"/>
    <property type="molecule type" value="Genomic_DNA"/>
</dbReference>
<reference evidence="1 2" key="1">
    <citation type="journal article" date="2019" name="Commun. Biol.">
        <title>The bagworm genome reveals a unique fibroin gene that provides high tensile strength.</title>
        <authorList>
            <person name="Kono N."/>
            <person name="Nakamura H."/>
            <person name="Ohtoshi R."/>
            <person name="Tomita M."/>
            <person name="Numata K."/>
            <person name="Arakawa K."/>
        </authorList>
    </citation>
    <scope>NUCLEOTIDE SEQUENCE [LARGE SCALE GENOMIC DNA]</scope>
</reference>
<sequence>MSATSWRLYTLRWRVLMGGGDYLVSVDVDACSFAFRLCCKKINITVSPALEPIKIFVCGVCLQDRCRDSDVRERCGLKDAVTRVGKGVLRRSGELDESGPTKLV</sequence>
<evidence type="ECO:0000313" key="2">
    <source>
        <dbReference type="Proteomes" id="UP000299102"/>
    </source>
</evidence>
<evidence type="ECO:0000313" key="1">
    <source>
        <dbReference type="EMBL" id="GBP38224.1"/>
    </source>
</evidence>
<name>A0A4C1VK17_EUMVA</name>
<dbReference type="AlphaFoldDB" id="A0A4C1VK17"/>
<proteinExistence type="predicted"/>
<organism evidence="1 2">
    <name type="scientific">Eumeta variegata</name>
    <name type="common">Bagworm moth</name>
    <name type="synonym">Eumeta japonica</name>
    <dbReference type="NCBI Taxonomy" id="151549"/>
    <lineage>
        <taxon>Eukaryota</taxon>
        <taxon>Metazoa</taxon>
        <taxon>Ecdysozoa</taxon>
        <taxon>Arthropoda</taxon>
        <taxon>Hexapoda</taxon>
        <taxon>Insecta</taxon>
        <taxon>Pterygota</taxon>
        <taxon>Neoptera</taxon>
        <taxon>Endopterygota</taxon>
        <taxon>Lepidoptera</taxon>
        <taxon>Glossata</taxon>
        <taxon>Ditrysia</taxon>
        <taxon>Tineoidea</taxon>
        <taxon>Psychidae</taxon>
        <taxon>Oiketicinae</taxon>
        <taxon>Eumeta</taxon>
    </lineage>
</organism>
<accession>A0A4C1VK17</accession>
<keyword evidence="2" id="KW-1185">Reference proteome</keyword>
<dbReference type="OrthoDB" id="425681at2759"/>
<gene>
    <name evidence="1" type="ORF">EVAR_18103_1</name>
</gene>